<dbReference type="SUPFAM" id="SSF48264">
    <property type="entry name" value="Cytochrome P450"/>
    <property type="match status" value="1"/>
</dbReference>
<keyword evidence="3" id="KW-1185">Reference proteome</keyword>
<comment type="similarity">
    <text evidence="1">Belongs to the cytochrome P450 family.</text>
</comment>
<evidence type="ECO:0000256" key="1">
    <source>
        <dbReference type="ARBA" id="ARBA00010617"/>
    </source>
</evidence>
<dbReference type="GO" id="GO:0004497">
    <property type="term" value="F:monooxygenase activity"/>
    <property type="evidence" value="ECO:0007669"/>
    <property type="project" value="InterPro"/>
</dbReference>
<evidence type="ECO:0000313" key="3">
    <source>
        <dbReference type="Proteomes" id="UP000295444"/>
    </source>
</evidence>
<name>A0A4R6SI88_LABRH</name>
<reference evidence="2 3" key="1">
    <citation type="submission" date="2019-03" db="EMBL/GenBank/DDBJ databases">
        <title>Genomic Encyclopedia of Type Strains, Phase IV (KMG-IV): sequencing the most valuable type-strain genomes for metagenomic binning, comparative biology and taxonomic classification.</title>
        <authorList>
            <person name="Goeker M."/>
        </authorList>
    </citation>
    <scope>NUCLEOTIDE SEQUENCE [LARGE SCALE GENOMIC DNA]</scope>
    <source>
        <strain evidence="2 3">DSM 45361</strain>
    </source>
</reference>
<dbReference type="InterPro" id="IPR036396">
    <property type="entry name" value="Cyt_P450_sf"/>
</dbReference>
<dbReference type="PANTHER" id="PTHR46696:SF1">
    <property type="entry name" value="CYTOCHROME P450 YJIB-RELATED"/>
    <property type="match status" value="1"/>
</dbReference>
<dbReference type="AlphaFoldDB" id="A0A4R6SI88"/>
<accession>A0A4R6SI88</accession>
<dbReference type="RefSeq" id="WP_243754066.1">
    <property type="nucleotide sequence ID" value="NZ_SNXZ01000002.1"/>
</dbReference>
<organism evidence="2 3">
    <name type="scientific">Labedaea rhizosphaerae</name>
    <dbReference type="NCBI Taxonomy" id="598644"/>
    <lineage>
        <taxon>Bacteria</taxon>
        <taxon>Bacillati</taxon>
        <taxon>Actinomycetota</taxon>
        <taxon>Actinomycetes</taxon>
        <taxon>Pseudonocardiales</taxon>
        <taxon>Pseudonocardiaceae</taxon>
        <taxon>Labedaea</taxon>
    </lineage>
</organism>
<dbReference type="GO" id="GO:0016705">
    <property type="term" value="F:oxidoreductase activity, acting on paired donors, with incorporation or reduction of molecular oxygen"/>
    <property type="evidence" value="ECO:0007669"/>
    <property type="project" value="InterPro"/>
</dbReference>
<dbReference type="PROSITE" id="PS00086">
    <property type="entry name" value="CYTOCHROME_P450"/>
    <property type="match status" value="1"/>
</dbReference>
<gene>
    <name evidence="2" type="ORF">EV186_1021414</name>
</gene>
<dbReference type="GO" id="GO:0020037">
    <property type="term" value="F:heme binding"/>
    <property type="evidence" value="ECO:0007669"/>
    <property type="project" value="InterPro"/>
</dbReference>
<comment type="caution">
    <text evidence="2">The sequence shown here is derived from an EMBL/GenBank/DDBJ whole genome shotgun (WGS) entry which is preliminary data.</text>
</comment>
<dbReference type="Proteomes" id="UP000295444">
    <property type="component" value="Unassembled WGS sequence"/>
</dbReference>
<proteinExistence type="inferred from homology"/>
<dbReference type="EMBL" id="SNXZ01000002">
    <property type="protein sequence ID" value="TDQ01545.1"/>
    <property type="molecule type" value="Genomic_DNA"/>
</dbReference>
<dbReference type="Gene3D" id="1.10.630.10">
    <property type="entry name" value="Cytochrome P450"/>
    <property type="match status" value="1"/>
</dbReference>
<protein>
    <submittedName>
        <fullName evidence="2">Cytochrome P450</fullName>
    </submittedName>
</protein>
<dbReference type="PANTHER" id="PTHR46696">
    <property type="entry name" value="P450, PUTATIVE (EUROFUNG)-RELATED"/>
    <property type="match status" value="1"/>
</dbReference>
<evidence type="ECO:0000313" key="2">
    <source>
        <dbReference type="EMBL" id="TDQ01545.1"/>
    </source>
</evidence>
<sequence>MATTVLDDDNFVVPPAVGYGWEAGGIGWLRANVARFSSGPAHERRRALALAELARVDLESARASAFELAAGESDVDTVPVVVLAAALGVPDAPPDSVAAVASVYLTGASGGPEVQDALDALVHACGGVPDERTAAVIGLLVQTYAATAALIRAALATGASSGDSAVAQALRDTPPVRSTRRMAVADTHLDYGTVRAGTVVPVDLAAMPFGAGPHACPGADLAVAIAAGAVDALLNR</sequence>
<dbReference type="InterPro" id="IPR017972">
    <property type="entry name" value="Cyt_P450_CS"/>
</dbReference>
<dbReference type="GO" id="GO:0005506">
    <property type="term" value="F:iron ion binding"/>
    <property type="evidence" value="ECO:0007669"/>
    <property type="project" value="InterPro"/>
</dbReference>